<comment type="caution">
    <text evidence="1">The sequence shown here is derived from an EMBL/GenBank/DDBJ whole genome shotgun (WGS) entry which is preliminary data.</text>
</comment>
<accession>A0ABS2GHY6</accession>
<reference evidence="1 2" key="1">
    <citation type="journal article" date="2021" name="Sci. Rep.">
        <title>The distribution of antibiotic resistance genes in chicken gut microbiota commensals.</title>
        <authorList>
            <person name="Juricova H."/>
            <person name="Matiasovicova J."/>
            <person name="Kubasova T."/>
            <person name="Cejkova D."/>
            <person name="Rychlik I."/>
        </authorList>
    </citation>
    <scope>NUCLEOTIDE SEQUENCE [LARGE SCALE GENOMIC DNA]</scope>
    <source>
        <strain evidence="1 2">An537</strain>
    </source>
</reference>
<keyword evidence="2" id="KW-1185">Reference proteome</keyword>
<feature type="non-terminal residue" evidence="1">
    <location>
        <position position="604"/>
    </location>
</feature>
<sequence>MSQYDAIYPTIRGRAMLTQALREQKALIFTRAEWGDGIKQENQPSDLFEGLIHKVIESGFTKKEQDNNVLFLTTVYDNSKLNEGFYVREVGVYAKVGEDGQEYLYAYTYANIASYTPPSKQYNEKRLKIGLAVDKAAKIEIKFNSQQYATREELDLHDADAAAHVAAFLTHNRDVNAHKVVFDKFVKDVVRKADNSFTVTKGNNSTTTVTINNVEHASNADTAGVANAVKALYDGQIKYDLSNCPSNSATSIFYNWAAVDRTRRIQEYVFYDGTGSGTMSALKAKWLTGDVKGNADTSSVSNSIAISHGNEIALTGTPNNQEQVWLGYRSEGYTGSPIKKWKFGDLKFGLAAVEASEFIGPATVLKGIYTQNGGKQPLGYFGRNSVGALMSNESVMGDTSYKNWLYMDHYEGSDAGGATAFGISRTGTRAFIARSNSDRGPIVDSAELLTTKGGHTVSGSMTFNGTVTTKSGIIIPTRSRGDNTTYAASTAFVQDAINALVNGSPGALDTLKELAAALGNDANFAATITKALGLKAPLASPSFTGTVTGPTPSSSANNTQFATTAWVLQSIAAHATGPIVGDVSNANGWWVKIPCQGFNLLIQG</sequence>
<evidence type="ECO:0000313" key="2">
    <source>
        <dbReference type="Proteomes" id="UP000707138"/>
    </source>
</evidence>
<dbReference type="EMBL" id="JACJLA010000012">
    <property type="protein sequence ID" value="MBM6913142.1"/>
    <property type="molecule type" value="Genomic_DNA"/>
</dbReference>
<name>A0ABS2GHY6_9FIRM</name>
<evidence type="ECO:0000313" key="1">
    <source>
        <dbReference type="EMBL" id="MBM6913142.1"/>
    </source>
</evidence>
<organism evidence="1 2">
    <name type="scientific">Veillonella magna</name>
    <dbReference type="NCBI Taxonomy" id="464322"/>
    <lineage>
        <taxon>Bacteria</taxon>
        <taxon>Bacillati</taxon>
        <taxon>Bacillota</taxon>
        <taxon>Negativicutes</taxon>
        <taxon>Veillonellales</taxon>
        <taxon>Veillonellaceae</taxon>
        <taxon>Veillonella</taxon>
    </lineage>
</organism>
<gene>
    <name evidence="1" type="ORF">H6A01_07400</name>
</gene>
<dbReference type="Proteomes" id="UP000707138">
    <property type="component" value="Unassembled WGS sequence"/>
</dbReference>
<dbReference type="RefSeq" id="WP_205088122.1">
    <property type="nucleotide sequence ID" value="NZ_JACJLA010000012.1"/>
</dbReference>
<protein>
    <submittedName>
        <fullName evidence="1">Uncharacterized protein</fullName>
    </submittedName>
</protein>
<proteinExistence type="predicted"/>